<dbReference type="InterPro" id="IPR003509">
    <property type="entry name" value="UPF0102_YraN-like"/>
</dbReference>
<evidence type="ECO:0000313" key="3">
    <source>
        <dbReference type="EMBL" id="MBU7596132.1"/>
    </source>
</evidence>
<dbReference type="CDD" id="cd20736">
    <property type="entry name" value="PoNe_Nuclease"/>
    <property type="match status" value="1"/>
</dbReference>
<organism evidence="3 4">
    <name type="scientific">Streptomyces tardus</name>
    <dbReference type="NCBI Taxonomy" id="2780544"/>
    <lineage>
        <taxon>Bacteria</taxon>
        <taxon>Bacillati</taxon>
        <taxon>Actinomycetota</taxon>
        <taxon>Actinomycetes</taxon>
        <taxon>Kitasatosporales</taxon>
        <taxon>Streptomycetaceae</taxon>
        <taxon>Streptomyces</taxon>
    </lineage>
</organism>
<name>A0A949J9X4_9ACTN</name>
<dbReference type="Pfam" id="PF02021">
    <property type="entry name" value="UPF0102"/>
    <property type="match status" value="1"/>
</dbReference>
<dbReference type="AlphaFoldDB" id="A0A949J9X4"/>
<gene>
    <name evidence="3" type="ORF">JGS22_000395</name>
</gene>
<accession>A0A949J9X4</accession>
<evidence type="ECO:0000256" key="2">
    <source>
        <dbReference type="HAMAP-Rule" id="MF_00048"/>
    </source>
</evidence>
<dbReference type="InterPro" id="IPR011335">
    <property type="entry name" value="Restrct_endonuc-II-like"/>
</dbReference>
<dbReference type="EMBL" id="JAELVF020000001">
    <property type="protein sequence ID" value="MBU7596132.1"/>
    <property type="molecule type" value="Genomic_DNA"/>
</dbReference>
<sequence>MNMRNAIGRYGEDLAARRLRESGMAILERNWRCREGELDIVARQADALVVCEVKTRRLGGFEHPFAAVTPRKAERLRRLASRWLCERWISRYGRPPHGGVRIDLVGVLLPAAGAPLVQHVRGIA</sequence>
<dbReference type="PANTHER" id="PTHR34039">
    <property type="entry name" value="UPF0102 PROTEIN YRAN"/>
    <property type="match status" value="1"/>
</dbReference>
<dbReference type="HAMAP" id="MF_00048">
    <property type="entry name" value="UPF0102"/>
    <property type="match status" value="1"/>
</dbReference>
<proteinExistence type="inferred from homology"/>
<dbReference type="RefSeq" id="WP_211042054.1">
    <property type="nucleotide sequence ID" value="NZ_JAELVF020000001.1"/>
</dbReference>
<dbReference type="SUPFAM" id="SSF52980">
    <property type="entry name" value="Restriction endonuclease-like"/>
    <property type="match status" value="1"/>
</dbReference>
<dbReference type="Proteomes" id="UP000694501">
    <property type="component" value="Unassembled WGS sequence"/>
</dbReference>
<dbReference type="PANTHER" id="PTHR34039:SF1">
    <property type="entry name" value="UPF0102 PROTEIN YRAN"/>
    <property type="match status" value="1"/>
</dbReference>
<dbReference type="InterPro" id="IPR011856">
    <property type="entry name" value="tRNA_endonuc-like_dom_sf"/>
</dbReference>
<evidence type="ECO:0000313" key="4">
    <source>
        <dbReference type="Proteomes" id="UP000694501"/>
    </source>
</evidence>
<dbReference type="GO" id="GO:0003676">
    <property type="term" value="F:nucleic acid binding"/>
    <property type="evidence" value="ECO:0007669"/>
    <property type="project" value="InterPro"/>
</dbReference>
<protein>
    <recommendedName>
        <fullName evidence="2">UPF0102 protein JGS22_000395</fullName>
    </recommendedName>
</protein>
<evidence type="ECO:0000256" key="1">
    <source>
        <dbReference type="ARBA" id="ARBA00006738"/>
    </source>
</evidence>
<reference evidence="3" key="1">
    <citation type="submission" date="2021-06" db="EMBL/GenBank/DDBJ databases">
        <title>Sequencing of actinobacteria type strains.</title>
        <authorList>
            <person name="Nguyen G.-S."/>
            <person name="Wentzel A."/>
        </authorList>
    </citation>
    <scope>NUCLEOTIDE SEQUENCE</scope>
    <source>
        <strain evidence="3">P38-E01</strain>
    </source>
</reference>
<comment type="caution">
    <text evidence="3">The sequence shown here is derived from an EMBL/GenBank/DDBJ whole genome shotgun (WGS) entry which is preliminary data.</text>
</comment>
<comment type="similarity">
    <text evidence="1 2">Belongs to the UPF0102 family.</text>
</comment>
<dbReference type="Gene3D" id="3.40.1350.10">
    <property type="match status" value="1"/>
</dbReference>
<keyword evidence="4" id="KW-1185">Reference proteome</keyword>
<dbReference type="NCBIfam" id="NF009154">
    <property type="entry name" value="PRK12497.3-3"/>
    <property type="match status" value="1"/>
</dbReference>